<sequence length="280" mass="32566">MDVAVVPLLKRRQICENVKVRTIINEEKFHDELDKTMDNRKNDHTISGRKRPTPEISMNITESKRKKDNVEDNGILVESHVLDQIRHRTFSHWTTIQPSKSQMIEAGFFYSNVHDRVLCTYCNLICQQWTAEDEPVFVHKTISPNCYYVKSYLNLNPCSVVTDQTLPTLGNQVCALNFGRNQQYSDISKRQSTFSAWPTDQKLPSVHNLVRAGFFYTGIKTIVTCFYCNGSLHNWGPNDQPHIEHARWFPHCVYIKQLCGNRLYQRIQQLKHGESAYSIE</sequence>
<dbReference type="GO" id="GO:0043066">
    <property type="term" value="P:negative regulation of apoptotic process"/>
    <property type="evidence" value="ECO:0007669"/>
    <property type="project" value="TreeGrafter"/>
</dbReference>
<evidence type="ECO:0000313" key="1">
    <source>
        <dbReference type="EMBL" id="CAF1434647.1"/>
    </source>
</evidence>
<dbReference type="PROSITE" id="PS50143">
    <property type="entry name" value="BIR_REPEAT_2"/>
    <property type="match status" value="2"/>
</dbReference>
<organism evidence="1 3">
    <name type="scientific">Didymodactylos carnosus</name>
    <dbReference type="NCBI Taxonomy" id="1234261"/>
    <lineage>
        <taxon>Eukaryota</taxon>
        <taxon>Metazoa</taxon>
        <taxon>Spiralia</taxon>
        <taxon>Gnathifera</taxon>
        <taxon>Rotifera</taxon>
        <taxon>Eurotatoria</taxon>
        <taxon>Bdelloidea</taxon>
        <taxon>Philodinida</taxon>
        <taxon>Philodinidae</taxon>
        <taxon>Didymodactylos</taxon>
    </lineage>
</organism>
<evidence type="ECO:0000313" key="2">
    <source>
        <dbReference type="EMBL" id="CAF4312393.1"/>
    </source>
</evidence>
<dbReference type="EMBL" id="CAJOBC010084144">
    <property type="protein sequence ID" value="CAF4312393.1"/>
    <property type="molecule type" value="Genomic_DNA"/>
</dbReference>
<dbReference type="PANTHER" id="PTHR10044">
    <property type="entry name" value="INHIBITOR OF APOPTOSIS"/>
    <property type="match status" value="1"/>
</dbReference>
<dbReference type="GO" id="GO:0051726">
    <property type="term" value="P:regulation of cell cycle"/>
    <property type="evidence" value="ECO:0007669"/>
    <property type="project" value="TreeGrafter"/>
</dbReference>
<reference evidence="1" key="1">
    <citation type="submission" date="2021-02" db="EMBL/GenBank/DDBJ databases">
        <authorList>
            <person name="Nowell W R."/>
        </authorList>
    </citation>
    <scope>NUCLEOTIDE SEQUENCE</scope>
</reference>
<protein>
    <recommendedName>
        <fullName evidence="4">Inhibitor of apoptosis 2</fullName>
    </recommendedName>
</protein>
<dbReference type="GO" id="GO:0005737">
    <property type="term" value="C:cytoplasm"/>
    <property type="evidence" value="ECO:0007669"/>
    <property type="project" value="TreeGrafter"/>
</dbReference>
<evidence type="ECO:0000313" key="3">
    <source>
        <dbReference type="Proteomes" id="UP000663829"/>
    </source>
</evidence>
<dbReference type="Proteomes" id="UP000681722">
    <property type="component" value="Unassembled WGS sequence"/>
</dbReference>
<comment type="caution">
    <text evidence="1">The sequence shown here is derived from an EMBL/GenBank/DDBJ whole genome shotgun (WGS) entry which is preliminary data.</text>
</comment>
<keyword evidence="3" id="KW-1185">Reference proteome</keyword>
<dbReference type="PANTHER" id="PTHR10044:SF139">
    <property type="entry name" value="DEATH-ASSOCIATED INHIBITOR OF APOPTOSIS 2"/>
    <property type="match status" value="1"/>
</dbReference>
<accession>A0A815NKZ2</accession>
<dbReference type="EMBL" id="CAJNOQ010018705">
    <property type="protein sequence ID" value="CAF1434647.1"/>
    <property type="molecule type" value="Genomic_DNA"/>
</dbReference>
<proteinExistence type="predicted"/>
<dbReference type="PROSITE" id="PS01282">
    <property type="entry name" value="BIR_REPEAT_1"/>
    <property type="match status" value="1"/>
</dbReference>
<dbReference type="GO" id="GO:0005634">
    <property type="term" value="C:nucleus"/>
    <property type="evidence" value="ECO:0007669"/>
    <property type="project" value="TreeGrafter"/>
</dbReference>
<dbReference type="Gene3D" id="1.10.1170.10">
    <property type="entry name" value="Inhibitor Of Apoptosis Protein (2mihbC-IAP-1), Chain A"/>
    <property type="match status" value="2"/>
</dbReference>
<dbReference type="CDD" id="cd00022">
    <property type="entry name" value="BIR"/>
    <property type="match status" value="2"/>
</dbReference>
<dbReference type="OrthoDB" id="774873at2759"/>
<dbReference type="InterPro" id="IPR050784">
    <property type="entry name" value="IAP"/>
</dbReference>
<dbReference type="SMART" id="SM00238">
    <property type="entry name" value="BIR"/>
    <property type="match status" value="2"/>
</dbReference>
<dbReference type="AlphaFoldDB" id="A0A815NKZ2"/>
<dbReference type="Proteomes" id="UP000663829">
    <property type="component" value="Unassembled WGS sequence"/>
</dbReference>
<evidence type="ECO:0008006" key="4">
    <source>
        <dbReference type="Google" id="ProtNLM"/>
    </source>
</evidence>
<dbReference type="InterPro" id="IPR001370">
    <property type="entry name" value="BIR_rpt"/>
</dbReference>
<dbReference type="Pfam" id="PF00653">
    <property type="entry name" value="BIR"/>
    <property type="match status" value="2"/>
</dbReference>
<name>A0A815NKZ2_9BILA</name>
<dbReference type="GO" id="GO:0043027">
    <property type="term" value="F:cysteine-type endopeptidase inhibitor activity involved in apoptotic process"/>
    <property type="evidence" value="ECO:0007669"/>
    <property type="project" value="TreeGrafter"/>
</dbReference>
<dbReference type="SUPFAM" id="SSF57924">
    <property type="entry name" value="Inhibitor of apoptosis (IAP) repeat"/>
    <property type="match status" value="2"/>
</dbReference>
<gene>
    <name evidence="1" type="ORF">GPM918_LOCUS34141</name>
    <name evidence="2" type="ORF">SRO942_LOCUS34837</name>
</gene>